<keyword evidence="3 6" id="KW-1133">Transmembrane helix</keyword>
<dbReference type="OMA" id="GVAYCCI"/>
<sequence length="551" mass="59646">MVSTGALVWISCRPLLKMLLCTTSGFILARLDLFSAMAARGAGQVMLNITMPCLLFSKMVPAFTPDNISALGPLITIGCIYQILGLFLSLLVREFFWVPHRFRTGLLVAGAWSNWGDVPTAVIMSITASAPFAPGDVNLGVAYISAFILVFFITLFPLGGHLLIAQDFKGPDKEDEEVKEALRARQRSRILLFQQCLRFVFRPVFRRGTSSSAHSVEENVHQATSLKEDEGMVTKDKPLEKDVRATTTITEVSSESGTFRPRHHRHVSFGSHAEPSHHHRRDSSLPRLDEEGLVEVDEKGKGLVSPGTSTYGGNDMSMLSPTVTMIMTEKHADGVLGSSHEKPNADDTKSSTSSSSGKPGFVSLVVSFLHSLLTPATITMALAFPIALVKPLKALFVEMEDSPIPYAPDGKPPLYFILDTTNFLGAASVPLGLVCLGAALAKLKIPKTINALPVGAIASMAVGKLIVSPVLGVLIVNGFVKVGFIKEEDKVLRFVTMFFSCMPTATTQVFMTQVYSGTGEAEALSPFLIPQYALMFVSTTALTAYSLHTLF</sequence>
<organism evidence="7 8">
    <name type="scientific">Serendipita indica (strain DSM 11827)</name>
    <name type="common">Root endophyte fungus</name>
    <name type="synonym">Piriformospora indica</name>
    <dbReference type="NCBI Taxonomy" id="1109443"/>
    <lineage>
        <taxon>Eukaryota</taxon>
        <taxon>Fungi</taxon>
        <taxon>Dikarya</taxon>
        <taxon>Basidiomycota</taxon>
        <taxon>Agaricomycotina</taxon>
        <taxon>Agaricomycetes</taxon>
        <taxon>Sebacinales</taxon>
        <taxon>Serendipitaceae</taxon>
        <taxon>Serendipita</taxon>
    </lineage>
</organism>
<dbReference type="HOGENOM" id="CLU_021924_1_0_1"/>
<dbReference type="EMBL" id="CAFZ01001876">
    <property type="protein sequence ID" value="CCA77878.1"/>
    <property type="molecule type" value="Genomic_DNA"/>
</dbReference>
<feature type="transmembrane region" description="Helical" evidence="6">
    <location>
        <begin position="104"/>
        <end position="128"/>
    </location>
</feature>
<evidence type="ECO:0000256" key="3">
    <source>
        <dbReference type="ARBA" id="ARBA00022989"/>
    </source>
</evidence>
<feature type="compositionally biased region" description="Polar residues" evidence="5">
    <location>
        <begin position="306"/>
        <end position="315"/>
    </location>
</feature>
<dbReference type="PANTHER" id="PTHR31274">
    <property type="entry name" value="PROTEIN ECM3"/>
    <property type="match status" value="1"/>
</dbReference>
<comment type="subcellular location">
    <subcellularLocation>
        <location evidence="1">Membrane</location>
        <topology evidence="1">Multi-pass membrane protein</topology>
    </subcellularLocation>
</comment>
<evidence type="ECO:0000256" key="6">
    <source>
        <dbReference type="SAM" id="Phobius"/>
    </source>
</evidence>
<feature type="transmembrane region" description="Helical" evidence="6">
    <location>
        <begin position="453"/>
        <end position="479"/>
    </location>
</feature>
<keyword evidence="2 6" id="KW-0812">Transmembrane</keyword>
<feature type="compositionally biased region" description="Basic and acidic residues" evidence="5">
    <location>
        <begin position="215"/>
        <end position="244"/>
    </location>
</feature>
<reference evidence="7 8" key="1">
    <citation type="journal article" date="2011" name="PLoS Pathog.">
        <title>Endophytic Life Strategies Decoded by Genome and Transcriptome Analyses of the Mutualistic Root Symbiont Piriformospora indica.</title>
        <authorList>
            <person name="Zuccaro A."/>
            <person name="Lahrmann U."/>
            <person name="Guldener U."/>
            <person name="Langen G."/>
            <person name="Pfiffi S."/>
            <person name="Biedenkopf D."/>
            <person name="Wong P."/>
            <person name="Samans B."/>
            <person name="Grimm C."/>
            <person name="Basiewicz M."/>
            <person name="Murat C."/>
            <person name="Martin F."/>
            <person name="Kogel K.H."/>
        </authorList>
    </citation>
    <scope>NUCLEOTIDE SEQUENCE [LARGE SCALE GENOMIC DNA]</scope>
    <source>
        <strain evidence="7 8">DSM 11827</strain>
    </source>
</reference>
<dbReference type="InParanoid" id="G4U2P7"/>
<dbReference type="InterPro" id="IPR004776">
    <property type="entry name" value="Mem_transp_PIN-like"/>
</dbReference>
<gene>
    <name evidence="7" type="ORF">PIIN_11710</name>
</gene>
<protein>
    <recommendedName>
        <fullName evidence="9">Auxin efflux carrier</fullName>
    </recommendedName>
</protein>
<accession>G4U2P7</accession>
<feature type="transmembrane region" description="Helical" evidence="6">
    <location>
        <begin position="423"/>
        <end position="441"/>
    </location>
</feature>
<evidence type="ECO:0000256" key="5">
    <source>
        <dbReference type="SAM" id="MobiDB-lite"/>
    </source>
</evidence>
<evidence type="ECO:0000256" key="4">
    <source>
        <dbReference type="ARBA" id="ARBA00023136"/>
    </source>
</evidence>
<dbReference type="STRING" id="1109443.G4U2P7"/>
<keyword evidence="8" id="KW-1185">Reference proteome</keyword>
<dbReference type="GO" id="GO:0016020">
    <property type="term" value="C:membrane"/>
    <property type="evidence" value="ECO:0007669"/>
    <property type="project" value="UniProtKB-SubCell"/>
</dbReference>
<proteinExistence type="predicted"/>
<comment type="caution">
    <text evidence="7">The sequence shown here is derived from an EMBL/GenBank/DDBJ whole genome shotgun (WGS) entry which is preliminary data.</text>
</comment>
<evidence type="ECO:0000313" key="7">
    <source>
        <dbReference type="EMBL" id="CCA77878.1"/>
    </source>
</evidence>
<feature type="compositionally biased region" description="Basic and acidic residues" evidence="5">
    <location>
        <begin position="335"/>
        <end position="349"/>
    </location>
</feature>
<dbReference type="GO" id="GO:0055085">
    <property type="term" value="P:transmembrane transport"/>
    <property type="evidence" value="ECO:0007669"/>
    <property type="project" value="InterPro"/>
</dbReference>
<dbReference type="InterPro" id="IPR040254">
    <property type="entry name" value="Ecm3-like"/>
</dbReference>
<feature type="compositionally biased region" description="Polar residues" evidence="5">
    <location>
        <begin position="245"/>
        <end position="257"/>
    </location>
</feature>
<dbReference type="PANTHER" id="PTHR31274:SF1">
    <property type="entry name" value="AGL149CP"/>
    <property type="match status" value="1"/>
</dbReference>
<evidence type="ECO:0000313" key="8">
    <source>
        <dbReference type="Proteomes" id="UP000007148"/>
    </source>
</evidence>
<evidence type="ECO:0008006" key="9">
    <source>
        <dbReference type="Google" id="ProtNLM"/>
    </source>
</evidence>
<evidence type="ECO:0000256" key="1">
    <source>
        <dbReference type="ARBA" id="ARBA00004141"/>
    </source>
</evidence>
<dbReference type="OrthoDB" id="435607at2759"/>
<dbReference type="AlphaFoldDB" id="G4U2P7"/>
<feature type="compositionally biased region" description="Basic and acidic residues" evidence="5">
    <location>
        <begin position="282"/>
        <end position="301"/>
    </location>
</feature>
<dbReference type="Proteomes" id="UP000007148">
    <property type="component" value="Unassembled WGS sequence"/>
</dbReference>
<feature type="region of interest" description="Disordered" evidence="5">
    <location>
        <begin position="335"/>
        <end position="357"/>
    </location>
</feature>
<feature type="transmembrane region" description="Helical" evidence="6">
    <location>
        <begin position="491"/>
        <end position="511"/>
    </location>
</feature>
<feature type="transmembrane region" description="Helical" evidence="6">
    <location>
        <begin position="523"/>
        <end position="547"/>
    </location>
</feature>
<feature type="transmembrane region" description="Helical" evidence="6">
    <location>
        <begin position="15"/>
        <end position="33"/>
    </location>
</feature>
<dbReference type="Pfam" id="PF03547">
    <property type="entry name" value="Mem_trans"/>
    <property type="match status" value="1"/>
</dbReference>
<keyword evidence="4 6" id="KW-0472">Membrane</keyword>
<feature type="transmembrane region" description="Helical" evidence="6">
    <location>
        <begin position="70"/>
        <end position="92"/>
    </location>
</feature>
<feature type="region of interest" description="Disordered" evidence="5">
    <location>
        <begin position="212"/>
        <end position="315"/>
    </location>
</feature>
<name>G4U2P7_SERID</name>
<dbReference type="eggNOG" id="ENOG502QU6H">
    <property type="taxonomic scope" value="Eukaryota"/>
</dbReference>
<feature type="transmembrane region" description="Helical" evidence="6">
    <location>
        <begin position="140"/>
        <end position="164"/>
    </location>
</feature>
<evidence type="ECO:0000256" key="2">
    <source>
        <dbReference type="ARBA" id="ARBA00022692"/>
    </source>
</evidence>